<sequence length="314" mass="34465">MPSQVDRHILQSDHLAIEVRPREGGRIASLRSPYSGLEFLTQTQPDHIPPEPSLNAEFRNGPCAGIEECLPTVARCDASTEGGAAPDHGDFWQLPWDVKHTDDRSITLSADGFSRTLRFTKHLAVNDDTLRVDYFVTNVGSRSQSFVYACHPLFAVDQGDHIVLPTGVHSLRLDYSRGNRLGNRGDVVSWPVTASGVRLDRVGSADTGHADMLYTEPVDNGICSILRHSTGQSLEVLFDPGTLPYLGIWLCYGGWPDNASDNRQYAVALEPTTSPHNSLNAAQQAQAAKSLRPGEAFKFSISFGVRNTPERFPK</sequence>
<organism evidence="1 2">
    <name type="scientific">Terriglobus roseus</name>
    <dbReference type="NCBI Taxonomy" id="392734"/>
    <lineage>
        <taxon>Bacteria</taxon>
        <taxon>Pseudomonadati</taxon>
        <taxon>Acidobacteriota</taxon>
        <taxon>Terriglobia</taxon>
        <taxon>Terriglobales</taxon>
        <taxon>Acidobacteriaceae</taxon>
        <taxon>Terriglobus</taxon>
    </lineage>
</organism>
<dbReference type="InterPro" id="IPR014718">
    <property type="entry name" value="GH-type_carb-bd"/>
</dbReference>
<proteinExistence type="predicted"/>
<dbReference type="Proteomes" id="UP000182427">
    <property type="component" value="Chromosome I"/>
</dbReference>
<name>A0A1G7GS73_9BACT</name>
<dbReference type="OrthoDB" id="113447at2"/>
<accession>A0A1G7GS73</accession>
<keyword evidence="2" id="KW-1185">Reference proteome</keyword>
<dbReference type="SUPFAM" id="SSF74650">
    <property type="entry name" value="Galactose mutarotase-like"/>
    <property type="match status" value="1"/>
</dbReference>
<reference evidence="1 2" key="1">
    <citation type="submission" date="2016-10" db="EMBL/GenBank/DDBJ databases">
        <authorList>
            <person name="de Groot N.N."/>
        </authorList>
    </citation>
    <scope>NUCLEOTIDE SEQUENCE [LARGE SCALE GENOMIC DNA]</scope>
    <source>
        <strain evidence="1 2">GAS232</strain>
    </source>
</reference>
<dbReference type="InterPro" id="IPR011013">
    <property type="entry name" value="Gal_mutarotase_sf_dom"/>
</dbReference>
<dbReference type="AlphaFoldDB" id="A0A1G7GS73"/>
<evidence type="ECO:0000313" key="1">
    <source>
        <dbReference type="EMBL" id="SDE90997.1"/>
    </source>
</evidence>
<protein>
    <submittedName>
        <fullName evidence="1">Galactose mutarotase</fullName>
    </submittedName>
</protein>
<dbReference type="GO" id="GO:0030246">
    <property type="term" value="F:carbohydrate binding"/>
    <property type="evidence" value="ECO:0007669"/>
    <property type="project" value="InterPro"/>
</dbReference>
<dbReference type="Gene3D" id="2.70.98.10">
    <property type="match status" value="1"/>
</dbReference>
<evidence type="ECO:0000313" key="2">
    <source>
        <dbReference type="Proteomes" id="UP000182427"/>
    </source>
</evidence>
<dbReference type="RefSeq" id="WP_083343999.1">
    <property type="nucleotide sequence ID" value="NZ_LT629690.1"/>
</dbReference>
<dbReference type="GO" id="GO:0005975">
    <property type="term" value="P:carbohydrate metabolic process"/>
    <property type="evidence" value="ECO:0007669"/>
    <property type="project" value="InterPro"/>
</dbReference>
<gene>
    <name evidence="1" type="ORF">SAMN05444167_0785</name>
</gene>
<dbReference type="GO" id="GO:0003824">
    <property type="term" value="F:catalytic activity"/>
    <property type="evidence" value="ECO:0007669"/>
    <property type="project" value="InterPro"/>
</dbReference>
<dbReference type="EMBL" id="LT629690">
    <property type="protein sequence ID" value="SDE90997.1"/>
    <property type="molecule type" value="Genomic_DNA"/>
</dbReference>